<keyword evidence="4" id="KW-0808">Transferase</keyword>
<dbReference type="PANTHER" id="PTHR18964">
    <property type="entry name" value="ROK (REPRESSOR, ORF, KINASE) FAMILY"/>
    <property type="match status" value="1"/>
</dbReference>
<comment type="function">
    <text evidence="1">Transcriptional repressor of xylose-utilizing enzymes.</text>
</comment>
<sequence length="414" mass="46196">MPKDTPIIDPADRIVSHKAKEIFSMIRRKHEISKLDLLHQSGLTVSTLTRVLEDLIASGLIEECGFGASTGGRRPILYRVRPDYGCSLGLDISRVSSRLVLLDLSGQKLASQVWDMHDKMTPDVLIKQVILQINQWKEEHPLLQQQLLGMGIGAVGPLNRFTGRIEQPEWFQAPGWRQVDIVARFEELLHIPVRLDNGANTAIVAESFADRMKNVRHMLYVHVGIGLRSAMMSDGKLIYGAIDMEGSLGQMIIQSDGLPYRTREGNHGCLDTYCSVYAIERELRSKLRMGRSSCLSSFVKPNEEVQLKHVLAALRHQDPLTTEIITQAATYFGIGLANLLNVLHPEKVVLGGPLMTNHDLYFYTATQTAIRKTYHYPDYQVVFSKGAFGEEAIAVGAALIIIDRLSHHNPGLQG</sequence>
<accession>A0A1X7LCP2</accession>
<evidence type="ECO:0000256" key="1">
    <source>
        <dbReference type="ARBA" id="ARBA00002486"/>
    </source>
</evidence>
<keyword evidence="4" id="KW-0418">Kinase</keyword>
<dbReference type="InterPro" id="IPR000600">
    <property type="entry name" value="ROK"/>
</dbReference>
<dbReference type="Gene3D" id="3.30.420.40">
    <property type="match status" value="2"/>
</dbReference>
<dbReference type="GO" id="GO:0016301">
    <property type="term" value="F:kinase activity"/>
    <property type="evidence" value="ECO:0007669"/>
    <property type="project" value="UniProtKB-KW"/>
</dbReference>
<evidence type="ECO:0000313" key="4">
    <source>
        <dbReference type="EMBL" id="SMG51611.1"/>
    </source>
</evidence>
<dbReference type="PANTHER" id="PTHR18964:SF149">
    <property type="entry name" value="BIFUNCTIONAL UDP-N-ACETYLGLUCOSAMINE 2-EPIMERASE_N-ACETYLMANNOSAMINE KINASE"/>
    <property type="match status" value="1"/>
</dbReference>
<dbReference type="EMBL" id="FXAZ01000004">
    <property type="protein sequence ID" value="SMG51611.1"/>
    <property type="molecule type" value="Genomic_DNA"/>
</dbReference>
<dbReference type="InterPro" id="IPR036390">
    <property type="entry name" value="WH_DNA-bd_sf"/>
</dbReference>
<comment type="similarity">
    <text evidence="2">Belongs to the ROK (NagC/XylR) family.</text>
</comment>
<dbReference type="SUPFAM" id="SSF53067">
    <property type="entry name" value="Actin-like ATPase domain"/>
    <property type="match status" value="1"/>
</dbReference>
<dbReference type="GO" id="GO:0042732">
    <property type="term" value="P:D-xylose metabolic process"/>
    <property type="evidence" value="ECO:0007669"/>
    <property type="project" value="UniProtKB-KW"/>
</dbReference>
<dbReference type="InterPro" id="IPR043129">
    <property type="entry name" value="ATPase_NBD"/>
</dbReference>
<dbReference type="SUPFAM" id="SSF46785">
    <property type="entry name" value="Winged helix' DNA-binding domain"/>
    <property type="match status" value="1"/>
</dbReference>
<dbReference type="Gene3D" id="1.10.10.10">
    <property type="entry name" value="Winged helix-like DNA-binding domain superfamily/Winged helix DNA-binding domain"/>
    <property type="match status" value="1"/>
</dbReference>
<organism evidence="4 5">
    <name type="scientific">Paenibacillus aquistagni</name>
    <dbReference type="NCBI Taxonomy" id="1852522"/>
    <lineage>
        <taxon>Bacteria</taxon>
        <taxon>Bacillati</taxon>
        <taxon>Bacillota</taxon>
        <taxon>Bacilli</taxon>
        <taxon>Bacillales</taxon>
        <taxon>Paenibacillaceae</taxon>
        <taxon>Paenibacillus</taxon>
    </lineage>
</organism>
<dbReference type="InterPro" id="IPR036388">
    <property type="entry name" value="WH-like_DNA-bd_sf"/>
</dbReference>
<keyword evidence="5" id="KW-1185">Reference proteome</keyword>
<evidence type="ECO:0000256" key="3">
    <source>
        <dbReference type="ARBA" id="ARBA00022629"/>
    </source>
</evidence>
<evidence type="ECO:0000256" key="2">
    <source>
        <dbReference type="ARBA" id="ARBA00006479"/>
    </source>
</evidence>
<dbReference type="Proteomes" id="UP000193834">
    <property type="component" value="Unassembled WGS sequence"/>
</dbReference>
<dbReference type="STRING" id="1852522.SAMN06295960_3275"/>
<name>A0A1X7LCP2_9BACL</name>
<evidence type="ECO:0000313" key="5">
    <source>
        <dbReference type="Proteomes" id="UP000193834"/>
    </source>
</evidence>
<dbReference type="AlphaFoldDB" id="A0A1X7LCP2"/>
<proteinExistence type="inferred from homology"/>
<dbReference type="RefSeq" id="WP_085495824.1">
    <property type="nucleotide sequence ID" value="NZ_FXAZ01000004.1"/>
</dbReference>
<dbReference type="Pfam" id="PF00480">
    <property type="entry name" value="ROK"/>
    <property type="match status" value="1"/>
</dbReference>
<reference evidence="4 5" key="1">
    <citation type="submission" date="2017-04" db="EMBL/GenBank/DDBJ databases">
        <authorList>
            <person name="Afonso C.L."/>
            <person name="Miller P.J."/>
            <person name="Scott M.A."/>
            <person name="Spackman E."/>
            <person name="Goraichik I."/>
            <person name="Dimitrov K.M."/>
            <person name="Suarez D.L."/>
            <person name="Swayne D.E."/>
        </authorList>
    </citation>
    <scope>NUCLEOTIDE SEQUENCE [LARGE SCALE GENOMIC DNA]</scope>
    <source>
        <strain evidence="4 5">11</strain>
    </source>
</reference>
<gene>
    <name evidence="4" type="ORF">SAMN06295960_3275</name>
</gene>
<keyword evidence="3" id="KW-0119">Carbohydrate metabolism</keyword>
<protein>
    <submittedName>
        <fullName evidence="4">Sugar kinase of the NBD/HSP70 family, may contain an N-terminal HTH domain</fullName>
    </submittedName>
</protein>
<dbReference type="OrthoDB" id="9796533at2"/>
<keyword evidence="3" id="KW-0859">Xylose metabolism</keyword>